<keyword evidence="2" id="KW-1185">Reference proteome</keyword>
<accession>A0A344TNH8</accession>
<dbReference type="KEGG" id="run:DR864_21815"/>
<name>A0A344TNH8_9BACT</name>
<dbReference type="RefSeq" id="WP_114068964.1">
    <property type="nucleotide sequence ID" value="NZ_CP030850.1"/>
</dbReference>
<evidence type="ECO:0000313" key="2">
    <source>
        <dbReference type="Proteomes" id="UP000251993"/>
    </source>
</evidence>
<reference evidence="1 2" key="1">
    <citation type="submission" date="2018-07" db="EMBL/GenBank/DDBJ databases">
        <title>Genome sequencing of Runella.</title>
        <authorList>
            <person name="Baek M.-G."/>
            <person name="Yi H."/>
        </authorList>
    </citation>
    <scope>NUCLEOTIDE SEQUENCE [LARGE SCALE GENOMIC DNA]</scope>
    <source>
        <strain evidence="1 2">HYN0085</strain>
    </source>
</reference>
<dbReference type="AlphaFoldDB" id="A0A344TNH8"/>
<protein>
    <submittedName>
        <fullName evidence="1">Uncharacterized protein</fullName>
    </submittedName>
</protein>
<gene>
    <name evidence="1" type="ORF">DR864_21815</name>
</gene>
<proteinExistence type="predicted"/>
<evidence type="ECO:0000313" key="1">
    <source>
        <dbReference type="EMBL" id="AXE20199.1"/>
    </source>
</evidence>
<dbReference type="OrthoDB" id="9831476at2"/>
<dbReference type="Proteomes" id="UP000251993">
    <property type="component" value="Chromosome"/>
</dbReference>
<dbReference type="EMBL" id="CP030850">
    <property type="protein sequence ID" value="AXE20199.1"/>
    <property type="molecule type" value="Genomic_DNA"/>
</dbReference>
<organism evidence="1 2">
    <name type="scientific">Runella rosea</name>
    <dbReference type="NCBI Taxonomy" id="2259595"/>
    <lineage>
        <taxon>Bacteria</taxon>
        <taxon>Pseudomonadati</taxon>
        <taxon>Bacteroidota</taxon>
        <taxon>Cytophagia</taxon>
        <taxon>Cytophagales</taxon>
        <taxon>Spirosomataceae</taxon>
        <taxon>Runella</taxon>
    </lineage>
</organism>
<sequence length="212" mass="24383">MKLFLSTFFFIVKLNVCAKEKNRLLLLKNLLTKGNITLLTCLLATNCTSNESCPNTSLEYKGHVVSFPTSVKDAMYSYDLNFKRGALLADTAIAESRNIVAYYRWGYDDNRYTVNDKGKDELLNKGIYGISFLDWQTNDTKSIAEQLQNKYKRPMEIKKTRFQKITYYKIGINNCLSVIVFGFQPINASFCYRLTDEETDRFVESNGSIILD</sequence>